<geneLocation type="plasmid" evidence="1">
    <name>pNe_5</name>
</geneLocation>
<dbReference type="KEGG" id="ned:HUN01_10645"/>
<sequence>MSLVATTRKLGISFFEYIHDRISLSDKIPELDTIIRSKFSINPQPL</sequence>
<evidence type="ECO:0000313" key="1">
    <source>
        <dbReference type="EMBL" id="QMS86352.1"/>
    </source>
</evidence>
<dbReference type="KEGG" id="ned:HUN01_01675"/>
<dbReference type="EMBL" id="CP054698">
    <property type="protein sequence ID" value="QMS88024.1"/>
    <property type="molecule type" value="Genomic_DNA"/>
</dbReference>
<evidence type="ECO:0000313" key="5">
    <source>
        <dbReference type="Proteomes" id="UP000514713"/>
    </source>
</evidence>
<dbReference type="KEGG" id="ned:HUN01_28810"/>
<keyword evidence="1" id="KW-0614">Plasmid</keyword>
<dbReference type="RefSeq" id="WP_181927386.1">
    <property type="nucleotide sequence ID" value="NZ_CP054697.1"/>
</dbReference>
<proteinExistence type="predicted"/>
<reference evidence="3" key="1">
    <citation type="journal article" date="2020" name="Mar. Drugs">
        <title>Nostoc edaphicum CCNP1411 from the Baltic Sea-A New Producer of Nostocyclopeptides.</title>
        <authorList>
            <person name="Fidor A."/>
            <person name="Grabski M."/>
            <person name="Gawor J."/>
            <person name="Gromadka R."/>
            <person name="Wegrzyn G."/>
            <person name="Mazur-Marzec H."/>
        </authorList>
    </citation>
    <scope>NUCLEOTIDE SEQUENCE</scope>
    <source>
        <strain evidence="3">CCNP1411</strain>
    </source>
</reference>
<evidence type="ECO:0000313" key="4">
    <source>
        <dbReference type="EMBL" id="QMS91404.1"/>
    </source>
</evidence>
<evidence type="ECO:0008006" key="6">
    <source>
        <dbReference type="Google" id="ProtNLM"/>
    </source>
</evidence>
<accession>A0A7D7QJ54</accession>
<dbReference type="Proteomes" id="UP000514713">
    <property type="component" value="Plasmid pNe_5"/>
</dbReference>
<keyword evidence="5" id="KW-1185">Reference proteome</keyword>
<dbReference type="Proteomes" id="UP000514713">
    <property type="component" value="Chromosome"/>
</dbReference>
<dbReference type="EMBL" id="CP054697">
    <property type="protein sequence ID" value="QMS86352.1"/>
    <property type="molecule type" value="Genomic_DNA"/>
</dbReference>
<evidence type="ECO:0000313" key="3">
    <source>
        <dbReference type="EMBL" id="QMS88024.1"/>
    </source>
</evidence>
<dbReference type="EMBL" id="CP054698">
    <property type="protein sequence ID" value="QMS91404.1"/>
    <property type="molecule type" value="Genomic_DNA"/>
</dbReference>
<gene>
    <name evidence="1" type="ORF">HUN01_01675</name>
    <name evidence="2" type="ORF">HUN01_02005</name>
    <name evidence="3" type="ORF">HUN01_10645</name>
    <name evidence="4" type="ORF">HUN01_28810</name>
</gene>
<name>A0A7D7QJ54_9NOSO</name>
<geneLocation type="plasmid" evidence="5">
    <name>pne_5</name>
</geneLocation>
<dbReference type="AlphaFoldDB" id="A0A7D7QJ54"/>
<reference evidence="5" key="2">
    <citation type="submission" date="2020-06" db="EMBL/GenBank/DDBJ databases">
        <title>Nostoc edaphicum CCNP1411 genome.</title>
        <authorList>
            <person name="Fidor A."/>
            <person name="Grabski M."/>
            <person name="Gawor J."/>
            <person name="Gromadka R."/>
            <person name="Wegrzyn G."/>
            <person name="Mazur-Marzec H."/>
        </authorList>
    </citation>
    <scope>NUCLEOTIDE SEQUENCE [LARGE SCALE GENOMIC DNA]</scope>
    <source>
        <strain evidence="5">CCNP1411</strain>
        <plasmid evidence="5">pne_5</plasmid>
    </source>
</reference>
<organism evidence="3 5">
    <name type="scientific">Nostoc edaphicum CCNP1411</name>
    <dbReference type="NCBI Taxonomy" id="1472755"/>
    <lineage>
        <taxon>Bacteria</taxon>
        <taxon>Bacillati</taxon>
        <taxon>Cyanobacteriota</taxon>
        <taxon>Cyanophyceae</taxon>
        <taxon>Nostocales</taxon>
        <taxon>Nostocaceae</taxon>
        <taxon>Nostoc</taxon>
    </lineage>
</organism>
<dbReference type="EMBL" id="CP054697">
    <property type="protein sequence ID" value="QMS86407.1"/>
    <property type="molecule type" value="Genomic_DNA"/>
</dbReference>
<evidence type="ECO:0000313" key="2">
    <source>
        <dbReference type="EMBL" id="QMS86407.1"/>
    </source>
</evidence>
<dbReference type="KEGG" id="ned:HUN01_02005"/>
<protein>
    <recommendedName>
        <fullName evidence="6">Transposase</fullName>
    </recommendedName>
</protein>